<comment type="similarity">
    <text evidence="1">Belongs to the SAPS family.</text>
</comment>
<feature type="region of interest" description="Disordered" evidence="2">
    <location>
        <begin position="203"/>
        <end position="234"/>
    </location>
</feature>
<dbReference type="EMBL" id="BDGX01000040">
    <property type="protein sequence ID" value="GAV54639.1"/>
    <property type="molecule type" value="Genomic_DNA"/>
</dbReference>
<feature type="compositionally biased region" description="Basic residues" evidence="2">
    <location>
        <begin position="612"/>
        <end position="626"/>
    </location>
</feature>
<organism evidence="3 4">
    <name type="scientific">Zygosaccharomyces rouxii</name>
    <dbReference type="NCBI Taxonomy" id="4956"/>
    <lineage>
        <taxon>Eukaryota</taxon>
        <taxon>Fungi</taxon>
        <taxon>Dikarya</taxon>
        <taxon>Ascomycota</taxon>
        <taxon>Saccharomycotina</taxon>
        <taxon>Saccharomycetes</taxon>
        <taxon>Saccharomycetales</taxon>
        <taxon>Saccharomycetaceae</taxon>
        <taxon>Zygosaccharomyces</taxon>
    </lineage>
</organism>
<feature type="compositionally biased region" description="Basic and acidic residues" evidence="2">
    <location>
        <begin position="639"/>
        <end position="654"/>
    </location>
</feature>
<dbReference type="OrthoDB" id="295029at2759"/>
<evidence type="ECO:0000313" key="3">
    <source>
        <dbReference type="EMBL" id="GAV54639.1"/>
    </source>
</evidence>
<dbReference type="GO" id="GO:0005634">
    <property type="term" value="C:nucleus"/>
    <property type="evidence" value="ECO:0007669"/>
    <property type="project" value="TreeGrafter"/>
</dbReference>
<accession>A0A1Q3AFU4</accession>
<dbReference type="InterPro" id="IPR007587">
    <property type="entry name" value="SAPS"/>
</dbReference>
<name>A0A1Q3AFU4_ZYGRO</name>
<feature type="compositionally biased region" description="Low complexity" evidence="2">
    <location>
        <begin position="84"/>
        <end position="106"/>
    </location>
</feature>
<evidence type="ECO:0000313" key="4">
    <source>
        <dbReference type="Proteomes" id="UP000187013"/>
    </source>
</evidence>
<reference evidence="3 4" key="1">
    <citation type="submission" date="2016-08" db="EMBL/GenBank/DDBJ databases">
        <title>Draft genome sequence of allopolyploid Zygosaccharomyces rouxii.</title>
        <authorList>
            <person name="Watanabe J."/>
            <person name="Uehara K."/>
            <person name="Mogi Y."/>
            <person name="Tsukioka Y."/>
        </authorList>
    </citation>
    <scope>NUCLEOTIDE SEQUENCE [LARGE SCALE GENOMIC DNA]</scope>
    <source>
        <strain evidence="3 4">NBRC 110957</strain>
    </source>
</reference>
<sequence length="1024" mass="116344">MSFWPFGQSISSSNINKILEEYFSVLHSLEKTNPNVARSVRQSLHGAQETMQRSGAEFVDSIDEEPQEELLESAEPIQQKNDSDLSSGSSSSSSSSSLSSSKSSSSETGLDDDEIQNSTAPLVSDTTISSLNSSFINRLLNESELLNELTRQNSNLLDFICFGFFYEEKTQNKVPFLEYLIDQLMDCINKISPLTTSLADVLDVESTPSPPPTSEMEGSNGSIGDDNADETNNKEPNYLSRATIISEIFSLDIWLITESLVNNQSYLSKIWSILNHPNLKSERSPLVPIFLKINQNFLVTRQDQYLNFVRLRTNLVDDMLQHISISMLMDFFLKCIATDKFESPTGLIELVNDQRLIPKCLNFLNNDAYSSDIQACAGDFLKALIAISANAPLDDMSIGPNALTRQLASQESIDQLVDIIINRRGSALNTTVSIVIELIRKNNSDYDQVNLLTTTIQSHPPSNHDPIYLGYLLKTFSRYLPTLFQIIIDAENDSNNPILENQLHEKFRPLGFERFKIVELVAELLHCSNMGLMNSKRAERIVKERDHFRKHMVNQLQDAIQDLTIAPKDSPNDTITSSTSNRHSSKSRKDSKSDKIYSDGKHGKSNTNFKDRRQKHRQKERQKHQRQQYTHDDNDDDDDRFKAYDNDEGNDNKATKAVSPTTTTTTTTNDDSITTNGYDAGVTKDKDNENASNNDNATTNNNNKNNNNDNDNDDNDDNNNISDNIINNEFDEEDDEVDESFEIPYVNLNQSEKLRKKPTIGDFFKIQLYDIQFLPKIIELFLTHPWNNFWHNVIFDIIQQIFNGRMDFSYNSFLVYSLFNLRGSLQFMPKELQKPDLRDFTLTKDFILQGYQDSYHFYEKYHTNLGYMGHLVLIAEEVVKFSKLYKVELISPDIHEALQDEEWRFYSEDVLNDTRMMYSKILGGGNYVDDGHGNIIPQLPDPSLPPTEGENLTAGGELINVESLEEQLGLSTESDLHDKLRELLIASSQKDIDSRNERNGVILLGPPSQDSNDNTADDDDDDDK</sequence>
<protein>
    <submittedName>
        <fullName evidence="3">Uncharacterized protein</fullName>
    </submittedName>
</protein>
<dbReference type="GO" id="GO:0005829">
    <property type="term" value="C:cytosol"/>
    <property type="evidence" value="ECO:0007669"/>
    <property type="project" value="TreeGrafter"/>
</dbReference>
<dbReference type="PANTHER" id="PTHR12634:SF14">
    <property type="entry name" value="SIT4-ASSOCIATING PROTEIN SAP155-RELATED"/>
    <property type="match status" value="1"/>
</dbReference>
<evidence type="ECO:0000256" key="1">
    <source>
        <dbReference type="ARBA" id="ARBA00006180"/>
    </source>
</evidence>
<dbReference type="PANTHER" id="PTHR12634">
    <property type="entry name" value="SIT4 YEAST -ASSOCIATING PROTEIN-RELATED"/>
    <property type="match status" value="1"/>
</dbReference>
<dbReference type="GO" id="GO:0019888">
    <property type="term" value="F:protein phosphatase regulator activity"/>
    <property type="evidence" value="ECO:0007669"/>
    <property type="project" value="TreeGrafter"/>
</dbReference>
<dbReference type="AlphaFoldDB" id="A0A1Q3AFU4"/>
<dbReference type="Proteomes" id="UP000187013">
    <property type="component" value="Unassembled WGS sequence"/>
</dbReference>
<proteinExistence type="inferred from homology"/>
<feature type="region of interest" description="Disordered" evidence="2">
    <location>
        <begin position="564"/>
        <end position="725"/>
    </location>
</feature>
<dbReference type="Pfam" id="PF04499">
    <property type="entry name" value="SAPS"/>
    <property type="match status" value="1"/>
</dbReference>
<feature type="compositionally biased region" description="Low complexity" evidence="2">
    <location>
        <begin position="690"/>
        <end position="709"/>
    </location>
</feature>
<comment type="caution">
    <text evidence="3">The sequence shown here is derived from an EMBL/GenBank/DDBJ whole genome shotgun (WGS) entry which is preliminary data.</text>
</comment>
<dbReference type="GO" id="GO:0019903">
    <property type="term" value="F:protein phosphatase binding"/>
    <property type="evidence" value="ECO:0007669"/>
    <property type="project" value="InterPro"/>
</dbReference>
<feature type="compositionally biased region" description="Basic and acidic residues" evidence="2">
    <location>
        <begin position="587"/>
        <end position="602"/>
    </location>
</feature>
<evidence type="ECO:0000256" key="2">
    <source>
        <dbReference type="SAM" id="MobiDB-lite"/>
    </source>
</evidence>
<gene>
    <name evidence="3" type="ORF">ZYGR_0AN01070</name>
</gene>
<feature type="region of interest" description="Disordered" evidence="2">
    <location>
        <begin position="76"/>
        <end position="121"/>
    </location>
</feature>
<feature type="compositionally biased region" description="Acidic residues" evidence="2">
    <location>
        <begin position="1015"/>
        <end position="1024"/>
    </location>
</feature>
<feature type="region of interest" description="Disordered" evidence="2">
    <location>
        <begin position="995"/>
        <end position="1024"/>
    </location>
</feature>